<dbReference type="InterPro" id="IPR036388">
    <property type="entry name" value="WH-like_DNA-bd_sf"/>
</dbReference>
<evidence type="ECO:0000256" key="4">
    <source>
        <dbReference type="ARBA" id="ARBA00023125"/>
    </source>
</evidence>
<dbReference type="GO" id="GO:0003677">
    <property type="term" value="F:DNA binding"/>
    <property type="evidence" value="ECO:0007669"/>
    <property type="project" value="UniProtKB-KW"/>
</dbReference>
<dbReference type="GO" id="GO:0006352">
    <property type="term" value="P:DNA-templated transcription initiation"/>
    <property type="evidence" value="ECO:0007669"/>
    <property type="project" value="InterPro"/>
</dbReference>
<dbReference type="PROSITE" id="PS01063">
    <property type="entry name" value="SIGMA70_ECF"/>
    <property type="match status" value="1"/>
</dbReference>
<dbReference type="NCBIfam" id="TIGR02937">
    <property type="entry name" value="sigma70-ECF"/>
    <property type="match status" value="1"/>
</dbReference>
<accession>A0AAD0KI90</accession>
<evidence type="ECO:0000256" key="6">
    <source>
        <dbReference type="RuleBase" id="RU000716"/>
    </source>
</evidence>
<evidence type="ECO:0000313" key="10">
    <source>
        <dbReference type="EMBL" id="AWV33656.1"/>
    </source>
</evidence>
<reference evidence="10 11" key="1">
    <citation type="submission" date="2017-06" db="EMBL/GenBank/DDBJ databases">
        <title>Complete genome sequence of Paenibacillus odorifer CBA7130.</title>
        <authorList>
            <person name="Nam Y.-D."/>
            <person name="Kang J."/>
            <person name="Chung W.-H."/>
        </authorList>
    </citation>
    <scope>NUCLEOTIDE SEQUENCE [LARGE SCALE GENOMIC DNA]</scope>
    <source>
        <strain evidence="10 11">CBA7130</strain>
    </source>
</reference>
<evidence type="ECO:0000256" key="5">
    <source>
        <dbReference type="ARBA" id="ARBA00023163"/>
    </source>
</evidence>
<dbReference type="GO" id="GO:0006950">
    <property type="term" value="P:response to stress"/>
    <property type="evidence" value="ECO:0007669"/>
    <property type="project" value="UniProtKB-ARBA"/>
</dbReference>
<dbReference type="InterPro" id="IPR013325">
    <property type="entry name" value="RNA_pol_sigma_r2"/>
</dbReference>
<dbReference type="PANTHER" id="PTHR43133">
    <property type="entry name" value="RNA POLYMERASE ECF-TYPE SIGMA FACTO"/>
    <property type="match status" value="1"/>
</dbReference>
<evidence type="ECO:0000259" key="8">
    <source>
        <dbReference type="Pfam" id="PF04542"/>
    </source>
</evidence>
<keyword evidence="3 6" id="KW-0731">Sigma factor</keyword>
<evidence type="ECO:0000256" key="2">
    <source>
        <dbReference type="ARBA" id="ARBA00023015"/>
    </source>
</evidence>
<evidence type="ECO:0000256" key="3">
    <source>
        <dbReference type="ARBA" id="ARBA00023082"/>
    </source>
</evidence>
<dbReference type="InterPro" id="IPR013249">
    <property type="entry name" value="RNA_pol_sigma70_r4_t2"/>
</dbReference>
<comment type="similarity">
    <text evidence="1 6">Belongs to the sigma-70 factor family. ECF subfamily.</text>
</comment>
<evidence type="ECO:0000313" key="11">
    <source>
        <dbReference type="Proteomes" id="UP000249163"/>
    </source>
</evidence>
<proteinExistence type="inferred from homology"/>
<dbReference type="InterPro" id="IPR000838">
    <property type="entry name" value="RNA_pol_sigma70_ECF_CS"/>
</dbReference>
<keyword evidence="2 6" id="KW-0805">Transcription regulation</keyword>
<evidence type="ECO:0000256" key="1">
    <source>
        <dbReference type="ARBA" id="ARBA00010641"/>
    </source>
</evidence>
<dbReference type="GO" id="GO:0016987">
    <property type="term" value="F:sigma factor activity"/>
    <property type="evidence" value="ECO:0007669"/>
    <property type="project" value="UniProtKB-KW"/>
</dbReference>
<dbReference type="Pfam" id="PF04542">
    <property type="entry name" value="Sigma70_r2"/>
    <property type="match status" value="1"/>
</dbReference>
<name>A0AAD0KI90_9BACL</name>
<gene>
    <name evidence="10" type="ORF">CD191_14120</name>
</gene>
<feature type="domain" description="RNA polymerase sigma-70 region 2" evidence="8">
    <location>
        <begin position="39"/>
        <end position="105"/>
    </location>
</feature>
<protein>
    <recommendedName>
        <fullName evidence="6">RNA polymerase sigma factor</fullName>
    </recommendedName>
</protein>
<keyword evidence="4 6" id="KW-0238">DNA-binding</keyword>
<dbReference type="Gene3D" id="1.10.10.10">
    <property type="entry name" value="Winged helix-like DNA-binding domain superfamily/Winged helix DNA-binding domain"/>
    <property type="match status" value="1"/>
</dbReference>
<evidence type="ECO:0000259" key="9">
    <source>
        <dbReference type="Pfam" id="PF08281"/>
    </source>
</evidence>
<dbReference type="InterPro" id="IPR013324">
    <property type="entry name" value="RNA_pol_sigma_r3/r4-like"/>
</dbReference>
<dbReference type="Pfam" id="PF08281">
    <property type="entry name" value="Sigma70_r4_2"/>
    <property type="match status" value="1"/>
</dbReference>
<sequence length="204" mass="23935">MVLQGGFKVKGHVPKVEKEDERLWIQNVLDGHKEDYSYLVNRYKNKIYGLLRGMGANHQDAQDITQETFIKAYRKLASHDLDKNFAAWLYAIATNLLKDLWKKDRPTASLPDDNAEHSLSDNPEEELMRSEHRTELLHLMQKLPSNYRTALLLRYTNDLSYEEMCMVLDVPLSKIQNDLYRAKQRLKQLITLQEVKTDEVLKFL</sequence>
<dbReference type="Proteomes" id="UP000249163">
    <property type="component" value="Chromosome"/>
</dbReference>
<dbReference type="AlphaFoldDB" id="A0AAD0KI90"/>
<dbReference type="SUPFAM" id="SSF88946">
    <property type="entry name" value="Sigma2 domain of RNA polymerase sigma factors"/>
    <property type="match status" value="1"/>
</dbReference>
<feature type="domain" description="RNA polymerase sigma factor 70 region 4 type 2" evidence="9">
    <location>
        <begin position="134"/>
        <end position="186"/>
    </location>
</feature>
<dbReference type="InterPro" id="IPR007627">
    <property type="entry name" value="RNA_pol_sigma70_r2"/>
</dbReference>
<evidence type="ECO:0000256" key="7">
    <source>
        <dbReference type="SAM" id="MobiDB-lite"/>
    </source>
</evidence>
<dbReference type="InterPro" id="IPR039425">
    <property type="entry name" value="RNA_pol_sigma-70-like"/>
</dbReference>
<dbReference type="PANTHER" id="PTHR43133:SF51">
    <property type="entry name" value="RNA POLYMERASE SIGMA FACTOR"/>
    <property type="match status" value="1"/>
</dbReference>
<dbReference type="EMBL" id="CP021965">
    <property type="protein sequence ID" value="AWV33656.1"/>
    <property type="molecule type" value="Genomic_DNA"/>
</dbReference>
<dbReference type="CDD" id="cd06171">
    <property type="entry name" value="Sigma70_r4"/>
    <property type="match status" value="1"/>
</dbReference>
<organism evidence="10 11">
    <name type="scientific">Paenibacillus odorifer</name>
    <dbReference type="NCBI Taxonomy" id="189426"/>
    <lineage>
        <taxon>Bacteria</taxon>
        <taxon>Bacillati</taxon>
        <taxon>Bacillota</taxon>
        <taxon>Bacilli</taxon>
        <taxon>Bacillales</taxon>
        <taxon>Paenibacillaceae</taxon>
        <taxon>Paenibacillus</taxon>
    </lineage>
</organism>
<dbReference type="SUPFAM" id="SSF88659">
    <property type="entry name" value="Sigma3 and sigma4 domains of RNA polymerase sigma factors"/>
    <property type="match status" value="1"/>
</dbReference>
<dbReference type="InterPro" id="IPR014284">
    <property type="entry name" value="RNA_pol_sigma-70_dom"/>
</dbReference>
<feature type="region of interest" description="Disordered" evidence="7">
    <location>
        <begin position="108"/>
        <end position="127"/>
    </location>
</feature>
<dbReference type="Gene3D" id="1.10.1740.10">
    <property type="match status" value="1"/>
</dbReference>
<keyword evidence="5 6" id="KW-0804">Transcription</keyword>